<dbReference type="EMBL" id="BPVZ01000001">
    <property type="protein sequence ID" value="GKU86796.1"/>
    <property type="molecule type" value="Genomic_DNA"/>
</dbReference>
<sequence length="44" mass="4655">MIGVSTPCAKRSESDSVSYLVSTQLGRALGGWWQPSLGTLGDQD</sequence>
<name>A0AAV5HMV4_9ROSI</name>
<evidence type="ECO:0000313" key="2">
    <source>
        <dbReference type="Proteomes" id="UP001054252"/>
    </source>
</evidence>
<organism evidence="1 2">
    <name type="scientific">Rubroshorea leprosula</name>
    <dbReference type="NCBI Taxonomy" id="152421"/>
    <lineage>
        <taxon>Eukaryota</taxon>
        <taxon>Viridiplantae</taxon>
        <taxon>Streptophyta</taxon>
        <taxon>Embryophyta</taxon>
        <taxon>Tracheophyta</taxon>
        <taxon>Spermatophyta</taxon>
        <taxon>Magnoliopsida</taxon>
        <taxon>eudicotyledons</taxon>
        <taxon>Gunneridae</taxon>
        <taxon>Pentapetalae</taxon>
        <taxon>rosids</taxon>
        <taxon>malvids</taxon>
        <taxon>Malvales</taxon>
        <taxon>Dipterocarpaceae</taxon>
        <taxon>Rubroshorea</taxon>
    </lineage>
</organism>
<comment type="caution">
    <text evidence="1">The sequence shown here is derived from an EMBL/GenBank/DDBJ whole genome shotgun (WGS) entry which is preliminary data.</text>
</comment>
<gene>
    <name evidence="1" type="ORF">SLEP1_g1273</name>
</gene>
<protein>
    <submittedName>
        <fullName evidence="1">Uncharacterized protein</fullName>
    </submittedName>
</protein>
<evidence type="ECO:0000313" key="1">
    <source>
        <dbReference type="EMBL" id="GKU86796.1"/>
    </source>
</evidence>
<dbReference type="Proteomes" id="UP001054252">
    <property type="component" value="Unassembled WGS sequence"/>
</dbReference>
<proteinExistence type="predicted"/>
<dbReference type="AlphaFoldDB" id="A0AAV5HMV4"/>
<keyword evidence="2" id="KW-1185">Reference proteome</keyword>
<accession>A0AAV5HMV4</accession>
<reference evidence="1 2" key="1">
    <citation type="journal article" date="2021" name="Commun. Biol.">
        <title>The genome of Shorea leprosula (Dipterocarpaceae) highlights the ecological relevance of drought in aseasonal tropical rainforests.</title>
        <authorList>
            <person name="Ng K.K.S."/>
            <person name="Kobayashi M.J."/>
            <person name="Fawcett J.A."/>
            <person name="Hatakeyama M."/>
            <person name="Paape T."/>
            <person name="Ng C.H."/>
            <person name="Ang C.C."/>
            <person name="Tnah L.H."/>
            <person name="Lee C.T."/>
            <person name="Nishiyama T."/>
            <person name="Sese J."/>
            <person name="O'Brien M.J."/>
            <person name="Copetti D."/>
            <person name="Mohd Noor M.I."/>
            <person name="Ong R.C."/>
            <person name="Putra M."/>
            <person name="Sireger I.Z."/>
            <person name="Indrioko S."/>
            <person name="Kosugi Y."/>
            <person name="Izuno A."/>
            <person name="Isagi Y."/>
            <person name="Lee S.L."/>
            <person name="Shimizu K.K."/>
        </authorList>
    </citation>
    <scope>NUCLEOTIDE SEQUENCE [LARGE SCALE GENOMIC DNA]</scope>
    <source>
        <strain evidence="1">214</strain>
    </source>
</reference>